<dbReference type="Proteomes" id="UP000748752">
    <property type="component" value="Unassembled WGS sequence"/>
</dbReference>
<evidence type="ECO:0000313" key="5">
    <source>
        <dbReference type="Proteomes" id="UP000748752"/>
    </source>
</evidence>
<accession>A0ABS1CH92</accession>
<sequence>MAVRRTLARAVPCQQSPLRRSTMSKSQTSDPQSVEEIQAQLAQLEANENALREALRAQQAAELAAFIDELREQIRARGYGLDDVVAQLSKSRRGRSAKRAAGDVTRYVDPENPAQSYSRGPLPTWLREKMEAAGYDPADKAQRDEFKASHLQLAA</sequence>
<dbReference type="Pfam" id="PF00816">
    <property type="entry name" value="Histone_HNS"/>
    <property type="match status" value="1"/>
</dbReference>
<dbReference type="EMBL" id="NRRV01000024">
    <property type="protein sequence ID" value="MBK1631295.1"/>
    <property type="molecule type" value="Genomic_DNA"/>
</dbReference>
<evidence type="ECO:0000256" key="1">
    <source>
        <dbReference type="SAM" id="Coils"/>
    </source>
</evidence>
<gene>
    <name evidence="4" type="ORF">CKO31_11200</name>
</gene>
<evidence type="ECO:0000313" key="4">
    <source>
        <dbReference type="EMBL" id="MBK1631295.1"/>
    </source>
</evidence>
<evidence type="ECO:0000256" key="2">
    <source>
        <dbReference type="SAM" id="MobiDB-lite"/>
    </source>
</evidence>
<name>A0ABS1CH92_9GAMM</name>
<protein>
    <recommendedName>
        <fullName evidence="3">DNA-binding protein H-NS-like C-terminal domain-containing protein</fullName>
    </recommendedName>
</protein>
<feature type="region of interest" description="Disordered" evidence="2">
    <location>
        <begin position="1"/>
        <end position="33"/>
    </location>
</feature>
<feature type="compositionally biased region" description="Polar residues" evidence="2">
    <location>
        <begin position="13"/>
        <end position="32"/>
    </location>
</feature>
<organism evidence="4 5">
    <name type="scientific">Thiohalocapsa halophila</name>
    <dbReference type="NCBI Taxonomy" id="69359"/>
    <lineage>
        <taxon>Bacteria</taxon>
        <taxon>Pseudomonadati</taxon>
        <taxon>Pseudomonadota</taxon>
        <taxon>Gammaproteobacteria</taxon>
        <taxon>Chromatiales</taxon>
        <taxon>Chromatiaceae</taxon>
        <taxon>Thiohalocapsa</taxon>
    </lineage>
</organism>
<keyword evidence="1" id="KW-0175">Coiled coil</keyword>
<feature type="region of interest" description="Disordered" evidence="2">
    <location>
        <begin position="92"/>
        <end position="123"/>
    </location>
</feature>
<evidence type="ECO:0000259" key="3">
    <source>
        <dbReference type="Pfam" id="PF00816"/>
    </source>
</evidence>
<comment type="caution">
    <text evidence="4">The sequence shown here is derived from an EMBL/GenBank/DDBJ whole genome shotgun (WGS) entry which is preliminary data.</text>
</comment>
<reference evidence="4 5" key="1">
    <citation type="journal article" date="2020" name="Microorganisms">
        <title>Osmotic Adaptation and Compatible Solute Biosynthesis of Phototrophic Bacteria as Revealed from Genome Analyses.</title>
        <authorList>
            <person name="Imhoff J.F."/>
            <person name="Rahn T."/>
            <person name="Kunzel S."/>
            <person name="Keller A."/>
            <person name="Neulinger S.C."/>
        </authorList>
    </citation>
    <scope>NUCLEOTIDE SEQUENCE [LARGE SCALE GENOMIC DNA]</scope>
    <source>
        <strain evidence="4 5">DSM 6210</strain>
    </source>
</reference>
<feature type="domain" description="DNA-binding protein H-NS-like C-terminal" evidence="3">
    <location>
        <begin position="106"/>
        <end position="147"/>
    </location>
</feature>
<proteinExistence type="predicted"/>
<feature type="coiled-coil region" evidence="1">
    <location>
        <begin position="34"/>
        <end position="61"/>
    </location>
</feature>
<dbReference type="InterPro" id="IPR027444">
    <property type="entry name" value="H-NS_C_dom"/>
</dbReference>
<keyword evidence="5" id="KW-1185">Reference proteome</keyword>